<dbReference type="Pfam" id="PF13359">
    <property type="entry name" value="DDE_Tnp_4"/>
    <property type="match status" value="1"/>
</dbReference>
<dbReference type="AlphaFoldDB" id="A0A0C3E6Y2"/>
<keyword evidence="6" id="KW-0378">Hydrolase</keyword>
<reference evidence="10" key="2">
    <citation type="submission" date="2015-01" db="EMBL/GenBank/DDBJ databases">
        <title>Evolutionary Origins and Diversification of the Mycorrhizal Mutualists.</title>
        <authorList>
            <consortium name="DOE Joint Genome Institute"/>
            <consortium name="Mycorrhizal Genomics Consortium"/>
            <person name="Kohler A."/>
            <person name="Kuo A."/>
            <person name="Nagy L.G."/>
            <person name="Floudas D."/>
            <person name="Copeland A."/>
            <person name="Barry K.W."/>
            <person name="Cichocki N."/>
            <person name="Veneault-Fourrey C."/>
            <person name="LaButti K."/>
            <person name="Lindquist E.A."/>
            <person name="Lipzen A."/>
            <person name="Lundell T."/>
            <person name="Morin E."/>
            <person name="Murat C."/>
            <person name="Riley R."/>
            <person name="Ohm R."/>
            <person name="Sun H."/>
            <person name="Tunlid A."/>
            <person name="Henrissat B."/>
            <person name="Grigoriev I.V."/>
            <person name="Hibbett D.S."/>
            <person name="Martin F."/>
        </authorList>
    </citation>
    <scope>NUCLEOTIDE SEQUENCE [LARGE SCALE GENOMIC DNA]</scope>
    <source>
        <strain evidence="10">Foug A</strain>
    </source>
</reference>
<evidence type="ECO:0000256" key="4">
    <source>
        <dbReference type="ARBA" id="ARBA00022722"/>
    </source>
</evidence>
<dbReference type="EMBL" id="KN822030">
    <property type="protein sequence ID" value="KIM64184.1"/>
    <property type="molecule type" value="Genomic_DNA"/>
</dbReference>
<evidence type="ECO:0000313" key="9">
    <source>
        <dbReference type="EMBL" id="KIM64184.1"/>
    </source>
</evidence>
<reference evidence="9 10" key="1">
    <citation type="submission" date="2014-04" db="EMBL/GenBank/DDBJ databases">
        <authorList>
            <consortium name="DOE Joint Genome Institute"/>
            <person name="Kuo A."/>
            <person name="Kohler A."/>
            <person name="Nagy L.G."/>
            <person name="Floudas D."/>
            <person name="Copeland A."/>
            <person name="Barry K.W."/>
            <person name="Cichocki N."/>
            <person name="Veneault-Fourrey C."/>
            <person name="LaButti K."/>
            <person name="Lindquist E.A."/>
            <person name="Lipzen A."/>
            <person name="Lundell T."/>
            <person name="Morin E."/>
            <person name="Murat C."/>
            <person name="Sun H."/>
            <person name="Tunlid A."/>
            <person name="Henrissat B."/>
            <person name="Grigoriev I.V."/>
            <person name="Hibbett D.S."/>
            <person name="Martin F."/>
            <person name="Nordberg H.P."/>
            <person name="Cantor M.N."/>
            <person name="Hua S.X."/>
        </authorList>
    </citation>
    <scope>NUCLEOTIDE SEQUENCE [LARGE SCALE GENOMIC DNA]</scope>
    <source>
        <strain evidence="9 10">Foug A</strain>
    </source>
</reference>
<evidence type="ECO:0000256" key="3">
    <source>
        <dbReference type="ARBA" id="ARBA00006958"/>
    </source>
</evidence>
<keyword evidence="10" id="KW-1185">Reference proteome</keyword>
<evidence type="ECO:0000259" key="8">
    <source>
        <dbReference type="Pfam" id="PF13359"/>
    </source>
</evidence>
<organism evidence="9 10">
    <name type="scientific">Scleroderma citrinum Foug A</name>
    <dbReference type="NCBI Taxonomy" id="1036808"/>
    <lineage>
        <taxon>Eukaryota</taxon>
        <taxon>Fungi</taxon>
        <taxon>Dikarya</taxon>
        <taxon>Basidiomycota</taxon>
        <taxon>Agaricomycotina</taxon>
        <taxon>Agaricomycetes</taxon>
        <taxon>Agaricomycetidae</taxon>
        <taxon>Boletales</taxon>
        <taxon>Sclerodermatineae</taxon>
        <taxon>Sclerodermataceae</taxon>
        <taxon>Scleroderma</taxon>
    </lineage>
</organism>
<sequence length="416" mass="47666">SLLASSEGTPYLTLDRTFIEFESIITALHDEVEKSRYLVDRSRTRPSREPQLQLLEEWSLDGDTARFRRKLRVVPEVFAGIAQRISGHPVFYNASNNPQLPVPIQLAIFLNAAGHYGNASTTEDLAEWAGVSVGTVYNCFRRVMIALLQHHDDTIHFDPMEAKDQEEIHRAKVWVERKGCFDWRNGFLCVDGSPFNLFQKPGWHGEGFYDRKSRYSLSSQVVIMPHNLRIVDYVIGVPGSLHDSTSFSHARIFRHPQAFLGANEWIWADTAYPSLTWCVVPFKKPSGRELAADLKFFNYHLSSIRVRSEHFFGSLKGRFQSLRELRFQIQNQTDLDYANMWIRCCLILHNMIIDIEEELGLSASADTYNTEAQGWGESLVNGNQSEASENDDEYVGSPGQIFRNRVKDMLLRSRVL</sequence>
<evidence type="ECO:0000256" key="7">
    <source>
        <dbReference type="ARBA" id="ARBA00023242"/>
    </source>
</evidence>
<proteinExistence type="inferred from homology"/>
<evidence type="ECO:0000256" key="1">
    <source>
        <dbReference type="ARBA" id="ARBA00001968"/>
    </source>
</evidence>
<accession>A0A0C3E6Y2</accession>
<keyword evidence="5" id="KW-0479">Metal-binding</keyword>
<keyword evidence="7" id="KW-0539">Nucleus</keyword>
<dbReference type="GO" id="GO:0004518">
    <property type="term" value="F:nuclease activity"/>
    <property type="evidence" value="ECO:0007669"/>
    <property type="project" value="UniProtKB-KW"/>
</dbReference>
<comment type="similarity">
    <text evidence="3">Belongs to the HARBI1 family.</text>
</comment>
<evidence type="ECO:0000256" key="6">
    <source>
        <dbReference type="ARBA" id="ARBA00022801"/>
    </source>
</evidence>
<name>A0A0C3E6Y2_9AGAM</name>
<keyword evidence="4" id="KW-0540">Nuclease</keyword>
<comment type="subcellular location">
    <subcellularLocation>
        <location evidence="2">Nucleus</location>
    </subcellularLocation>
</comment>
<dbReference type="PANTHER" id="PTHR22930">
    <property type="match status" value="1"/>
</dbReference>
<evidence type="ECO:0000313" key="10">
    <source>
        <dbReference type="Proteomes" id="UP000053989"/>
    </source>
</evidence>
<dbReference type="Proteomes" id="UP000053989">
    <property type="component" value="Unassembled WGS sequence"/>
</dbReference>
<dbReference type="InterPro" id="IPR045249">
    <property type="entry name" value="HARBI1-like"/>
</dbReference>
<dbReference type="GO" id="GO:0046872">
    <property type="term" value="F:metal ion binding"/>
    <property type="evidence" value="ECO:0007669"/>
    <property type="project" value="UniProtKB-KW"/>
</dbReference>
<dbReference type="PANTHER" id="PTHR22930:SF85">
    <property type="entry name" value="GH03217P-RELATED"/>
    <property type="match status" value="1"/>
</dbReference>
<gene>
    <name evidence="9" type="ORF">SCLCIDRAFT_23765</name>
</gene>
<protein>
    <recommendedName>
        <fullName evidence="8">DDE Tnp4 domain-containing protein</fullName>
    </recommendedName>
</protein>
<feature type="domain" description="DDE Tnp4" evidence="8">
    <location>
        <begin position="190"/>
        <end position="350"/>
    </location>
</feature>
<dbReference type="InterPro" id="IPR027806">
    <property type="entry name" value="HARBI1_dom"/>
</dbReference>
<comment type="cofactor">
    <cofactor evidence="1">
        <name>a divalent metal cation</name>
        <dbReference type="ChEBI" id="CHEBI:60240"/>
    </cofactor>
</comment>
<dbReference type="HOGENOM" id="CLU_018552_2_1_1"/>
<dbReference type="GO" id="GO:0005634">
    <property type="term" value="C:nucleus"/>
    <property type="evidence" value="ECO:0007669"/>
    <property type="project" value="UniProtKB-SubCell"/>
</dbReference>
<evidence type="ECO:0000256" key="5">
    <source>
        <dbReference type="ARBA" id="ARBA00022723"/>
    </source>
</evidence>
<dbReference type="InParanoid" id="A0A0C3E6Y2"/>
<evidence type="ECO:0000256" key="2">
    <source>
        <dbReference type="ARBA" id="ARBA00004123"/>
    </source>
</evidence>
<dbReference type="GO" id="GO:0016787">
    <property type="term" value="F:hydrolase activity"/>
    <property type="evidence" value="ECO:0007669"/>
    <property type="project" value="UniProtKB-KW"/>
</dbReference>
<dbReference type="OrthoDB" id="2668416at2759"/>
<feature type="non-terminal residue" evidence="9">
    <location>
        <position position="1"/>
    </location>
</feature>